<keyword evidence="4 12" id="KW-0548">Nucleotidyltransferase</keyword>
<evidence type="ECO:0000256" key="3">
    <source>
        <dbReference type="ARBA" id="ARBA00022679"/>
    </source>
</evidence>
<accession>A0A1F7WQ52</accession>
<comment type="caution">
    <text evidence="17">The sequence shown here is derived from an EMBL/GenBank/DDBJ whole genome shotgun (WGS) entry which is preliminary data.</text>
</comment>
<dbReference type="PANTHER" id="PTHR30313">
    <property type="entry name" value="DNA PRIMASE"/>
    <property type="match status" value="1"/>
</dbReference>
<dbReference type="Pfam" id="PF01807">
    <property type="entry name" value="Zn_ribbon_DnaG"/>
    <property type="match status" value="1"/>
</dbReference>
<reference evidence="17 18" key="1">
    <citation type="journal article" date="2016" name="Nat. Commun.">
        <title>Thousands of microbial genomes shed light on interconnected biogeochemical processes in an aquifer system.</title>
        <authorList>
            <person name="Anantharaman K."/>
            <person name="Brown C.T."/>
            <person name="Hug L.A."/>
            <person name="Sharon I."/>
            <person name="Castelle C.J."/>
            <person name="Probst A.J."/>
            <person name="Thomas B.C."/>
            <person name="Singh A."/>
            <person name="Wilkins M.J."/>
            <person name="Karaoz U."/>
            <person name="Brodie E.L."/>
            <person name="Williams K.H."/>
            <person name="Hubbard S.S."/>
            <person name="Banfield J.F."/>
        </authorList>
    </citation>
    <scope>NUCLEOTIDE SEQUENCE [LARGE SCALE GENOMIC DNA]</scope>
</reference>
<keyword evidence="6 12" id="KW-0479">Metal-binding</keyword>
<evidence type="ECO:0000256" key="2">
    <source>
        <dbReference type="ARBA" id="ARBA00022515"/>
    </source>
</evidence>
<dbReference type="Pfam" id="PF13155">
    <property type="entry name" value="Toprim_2"/>
    <property type="match status" value="1"/>
</dbReference>
<evidence type="ECO:0000256" key="6">
    <source>
        <dbReference type="ARBA" id="ARBA00022723"/>
    </source>
</evidence>
<evidence type="ECO:0000256" key="10">
    <source>
        <dbReference type="ARBA" id="ARBA00023125"/>
    </source>
</evidence>
<dbReference type="Gene3D" id="3.40.1360.10">
    <property type="match status" value="1"/>
</dbReference>
<dbReference type="EMBL" id="MGFK01000011">
    <property type="protein sequence ID" value="OGM04529.1"/>
    <property type="molecule type" value="Genomic_DNA"/>
</dbReference>
<evidence type="ECO:0000256" key="11">
    <source>
        <dbReference type="ARBA" id="ARBA00023163"/>
    </source>
</evidence>
<keyword evidence="15" id="KW-0175">Coiled coil</keyword>
<keyword evidence="2 12" id="KW-0639">Primosome</keyword>
<dbReference type="GO" id="GO:0003677">
    <property type="term" value="F:DNA binding"/>
    <property type="evidence" value="ECO:0007669"/>
    <property type="project" value="UniProtKB-KW"/>
</dbReference>
<keyword evidence="8 12" id="KW-0862">Zinc</keyword>
<dbReference type="GO" id="GO:0000428">
    <property type="term" value="C:DNA-directed RNA polymerase complex"/>
    <property type="evidence" value="ECO:0007669"/>
    <property type="project" value="UniProtKB-KW"/>
</dbReference>
<dbReference type="HAMAP" id="MF_00974">
    <property type="entry name" value="DNA_primase_DnaG"/>
    <property type="match status" value="1"/>
</dbReference>
<dbReference type="InterPro" id="IPR002694">
    <property type="entry name" value="Znf_CHC2"/>
</dbReference>
<comment type="subunit">
    <text evidence="12">Monomer. Interacts with DnaB.</text>
</comment>
<dbReference type="Pfam" id="PF10410">
    <property type="entry name" value="DnaB_bind"/>
    <property type="match status" value="1"/>
</dbReference>
<evidence type="ECO:0000256" key="4">
    <source>
        <dbReference type="ARBA" id="ARBA00022695"/>
    </source>
</evidence>
<dbReference type="Proteomes" id="UP000177091">
    <property type="component" value="Unassembled WGS sequence"/>
</dbReference>
<dbReference type="PIRSF" id="PIRSF002811">
    <property type="entry name" value="DnaG"/>
    <property type="match status" value="1"/>
</dbReference>
<evidence type="ECO:0000313" key="17">
    <source>
        <dbReference type="EMBL" id="OGM04529.1"/>
    </source>
</evidence>
<proteinExistence type="inferred from homology"/>
<keyword evidence="1 12" id="KW-0240">DNA-directed RNA polymerase</keyword>
<feature type="zinc finger region" description="CHC2-type" evidence="12 14">
    <location>
        <begin position="35"/>
        <end position="59"/>
    </location>
</feature>
<evidence type="ECO:0000313" key="18">
    <source>
        <dbReference type="Proteomes" id="UP000177091"/>
    </source>
</evidence>
<dbReference type="EC" id="2.7.7.101" evidence="12"/>
<dbReference type="GO" id="GO:0003899">
    <property type="term" value="F:DNA-directed RNA polymerase activity"/>
    <property type="evidence" value="ECO:0007669"/>
    <property type="project" value="UniProtKB-UniRule"/>
</dbReference>
<dbReference type="FunFam" id="3.90.580.10:FF:000001">
    <property type="entry name" value="DNA primase"/>
    <property type="match status" value="1"/>
</dbReference>
<name>A0A1F7WQ52_9BACT</name>
<dbReference type="InterPro" id="IPR037068">
    <property type="entry name" value="DNA_primase_core_N_sf"/>
</dbReference>
<dbReference type="InterPro" id="IPR006295">
    <property type="entry name" value="DNA_primase_DnaG"/>
</dbReference>
<keyword evidence="3 12" id="KW-0808">Transferase</keyword>
<comment type="domain">
    <text evidence="12">Contains an N-terminal zinc-binding domain, a central core domain that contains the primase activity, and a C-terminal DnaB-binding domain.</text>
</comment>
<evidence type="ECO:0000256" key="1">
    <source>
        <dbReference type="ARBA" id="ARBA00022478"/>
    </source>
</evidence>
<keyword evidence="10 12" id="KW-0238">DNA-binding</keyword>
<comment type="similarity">
    <text evidence="12 13">Belongs to the DnaG primase family.</text>
</comment>
<dbReference type="InterPro" id="IPR036977">
    <property type="entry name" value="DNA_primase_Znf_CHC2"/>
</dbReference>
<evidence type="ECO:0000256" key="15">
    <source>
        <dbReference type="SAM" id="Coils"/>
    </source>
</evidence>
<evidence type="ECO:0000256" key="9">
    <source>
        <dbReference type="ARBA" id="ARBA00022842"/>
    </source>
</evidence>
<dbReference type="SMART" id="SM00400">
    <property type="entry name" value="ZnF_CHCC"/>
    <property type="match status" value="1"/>
</dbReference>
<organism evidence="17 18">
    <name type="scientific">Candidatus Woesebacteria bacterium GWA1_42_12</name>
    <dbReference type="NCBI Taxonomy" id="1802472"/>
    <lineage>
        <taxon>Bacteria</taxon>
        <taxon>Candidatus Woeseibacteriota</taxon>
    </lineage>
</organism>
<dbReference type="InterPro" id="IPR034151">
    <property type="entry name" value="TOPRIM_DnaG_bac"/>
</dbReference>
<dbReference type="InterPro" id="IPR050219">
    <property type="entry name" value="DnaG_primase"/>
</dbReference>
<dbReference type="CDD" id="cd03364">
    <property type="entry name" value="TOPRIM_DnaG_primases"/>
    <property type="match status" value="1"/>
</dbReference>
<evidence type="ECO:0000256" key="7">
    <source>
        <dbReference type="ARBA" id="ARBA00022771"/>
    </source>
</evidence>
<dbReference type="SUPFAM" id="SSF57783">
    <property type="entry name" value="Zinc beta-ribbon"/>
    <property type="match status" value="1"/>
</dbReference>
<evidence type="ECO:0000256" key="13">
    <source>
        <dbReference type="PIRNR" id="PIRNR002811"/>
    </source>
</evidence>
<dbReference type="PANTHER" id="PTHR30313:SF2">
    <property type="entry name" value="DNA PRIMASE"/>
    <property type="match status" value="1"/>
</dbReference>
<dbReference type="InterPro" id="IPR030846">
    <property type="entry name" value="DnaG_bac"/>
</dbReference>
<comment type="function">
    <text evidence="12 13">RNA polymerase that catalyzes the synthesis of short RNA molecules used as primers for DNA polymerase during DNA replication.</text>
</comment>
<dbReference type="SMART" id="SM00493">
    <property type="entry name" value="TOPRIM"/>
    <property type="match status" value="1"/>
</dbReference>
<dbReference type="InterPro" id="IPR013264">
    <property type="entry name" value="DNAG_N"/>
</dbReference>
<dbReference type="GO" id="GO:1990077">
    <property type="term" value="C:primosome complex"/>
    <property type="evidence" value="ECO:0007669"/>
    <property type="project" value="UniProtKB-KW"/>
</dbReference>
<dbReference type="InterPro" id="IPR019475">
    <property type="entry name" value="DNA_primase_DnaB-bd"/>
</dbReference>
<evidence type="ECO:0000256" key="12">
    <source>
        <dbReference type="HAMAP-Rule" id="MF_00974"/>
    </source>
</evidence>
<dbReference type="Pfam" id="PF08275">
    <property type="entry name" value="DNAG_N"/>
    <property type="match status" value="1"/>
</dbReference>
<feature type="domain" description="Toprim" evidence="16">
    <location>
        <begin position="253"/>
        <end position="334"/>
    </location>
</feature>
<comment type="cofactor">
    <cofactor evidence="12 13 14">
        <name>Zn(2+)</name>
        <dbReference type="ChEBI" id="CHEBI:29105"/>
    </cofactor>
    <text evidence="12 13 14">Binds 1 zinc ion per monomer.</text>
</comment>
<dbReference type="PROSITE" id="PS50880">
    <property type="entry name" value="TOPRIM"/>
    <property type="match status" value="1"/>
</dbReference>
<evidence type="ECO:0000256" key="8">
    <source>
        <dbReference type="ARBA" id="ARBA00022833"/>
    </source>
</evidence>
<dbReference type="AlphaFoldDB" id="A0A1F7WQ52"/>
<keyword evidence="7 12" id="KW-0863">Zinc-finger</keyword>
<dbReference type="InterPro" id="IPR016136">
    <property type="entry name" value="DNA_helicase_N/primase_C"/>
</dbReference>
<gene>
    <name evidence="12" type="primary">dnaG</name>
    <name evidence="17" type="ORF">A2112_01435</name>
</gene>
<evidence type="ECO:0000256" key="5">
    <source>
        <dbReference type="ARBA" id="ARBA00022705"/>
    </source>
</evidence>
<dbReference type="Gene3D" id="3.90.980.10">
    <property type="entry name" value="DNA primase, catalytic core, N-terminal domain"/>
    <property type="match status" value="1"/>
</dbReference>
<protein>
    <recommendedName>
        <fullName evidence="12 13">DNA primase</fullName>
        <ecNumber evidence="12">2.7.7.101</ecNumber>
    </recommendedName>
</protein>
<dbReference type="Gene3D" id="3.90.580.10">
    <property type="entry name" value="Zinc finger, CHC2-type domain"/>
    <property type="match status" value="1"/>
</dbReference>
<evidence type="ECO:0000256" key="14">
    <source>
        <dbReference type="PIRSR" id="PIRSR002811-1"/>
    </source>
</evidence>
<keyword evidence="5 12" id="KW-0235">DNA replication</keyword>
<dbReference type="Gene3D" id="1.10.860.10">
    <property type="entry name" value="DNAb Helicase, Chain A"/>
    <property type="match status" value="1"/>
</dbReference>
<dbReference type="GO" id="GO:0006269">
    <property type="term" value="P:DNA replication, synthesis of primer"/>
    <property type="evidence" value="ECO:0007669"/>
    <property type="project" value="UniProtKB-UniRule"/>
</dbReference>
<keyword evidence="11 12" id="KW-0804">Transcription</keyword>
<dbReference type="NCBIfam" id="TIGR01391">
    <property type="entry name" value="dnaG"/>
    <property type="match status" value="1"/>
</dbReference>
<feature type="coiled-coil region" evidence="15">
    <location>
        <begin position="544"/>
        <end position="590"/>
    </location>
</feature>
<dbReference type="GO" id="GO:0008270">
    <property type="term" value="F:zinc ion binding"/>
    <property type="evidence" value="ECO:0007669"/>
    <property type="project" value="UniProtKB-UniRule"/>
</dbReference>
<evidence type="ECO:0000259" key="16">
    <source>
        <dbReference type="PROSITE" id="PS50880"/>
    </source>
</evidence>
<sequence>MADQVDEVKQKTDIVSLIGEYVQLKKAGRNYKALCPFHGEKTPSFMVSPELQIYKCFGCSEVGDAFTFLEKYEGMDFGEALRFLADRAGIKLVALRPGEQGEKERLLEINNLASKFYHYILVSHPKGKLAYNYLTRERGLKAQTIEAFQIGFSPDVPGVIRKFLVEKKKFADRELERVGLSIPGRAGLDRFRGRIIFPLQDHRGNIVGFAGRVMPGTREDLAKYINSPDTPIYHKSRVLYGLSLAKERIKEKKTAIVVEGELDMISSYQAGIQNTVAIKGSALTEEQVRLLARFCQKMILALDADFAGDTAARRGIAVAQTHGFEIKVARLGDYKDPDEAAQKAIGEYKKALIGAVGVWDFLIESVFSRLGGESGEAKRKVSQEITPILASIPDKIVQAHYVEKVAKKLSVPTDAVEAEIEALLARKESDEPKIQIPKAPEVRGIREITEERLLTLYFQKDPKLLLEKEVISLIETSLAKRILEELGEYFGKKSKFDLSEFSNRLPKELSEGFAAIILSADEIHSDKPEVLDREIKAVILRLKLLENKDKREKMTREIKELEGKGEKRKLKEAQSKYDRLNVKRTSLEQGKDKGIILQET</sequence>
<dbReference type="GO" id="GO:0005737">
    <property type="term" value="C:cytoplasm"/>
    <property type="evidence" value="ECO:0007669"/>
    <property type="project" value="TreeGrafter"/>
</dbReference>
<dbReference type="SUPFAM" id="SSF56731">
    <property type="entry name" value="DNA primase core"/>
    <property type="match status" value="1"/>
</dbReference>
<keyword evidence="9" id="KW-0460">Magnesium</keyword>
<dbReference type="InterPro" id="IPR006171">
    <property type="entry name" value="TOPRIM_dom"/>
</dbReference>
<comment type="catalytic activity">
    <reaction evidence="12">
        <text>ssDNA + n NTP = ssDNA/pppN(pN)n-1 hybrid + (n-1) diphosphate.</text>
        <dbReference type="EC" id="2.7.7.101"/>
    </reaction>
</comment>